<protein>
    <submittedName>
        <fullName evidence="2">Dienelactone hydrolase endo-1,3,1,4-beta-D-glucanase</fullName>
    </submittedName>
</protein>
<evidence type="ECO:0000313" key="2">
    <source>
        <dbReference type="EMBL" id="KAF8903658.1"/>
    </source>
</evidence>
<accession>A0A9P5NSA8</accession>
<dbReference type="AlphaFoldDB" id="A0A9P5NSA8"/>
<reference evidence="2" key="1">
    <citation type="submission" date="2020-11" db="EMBL/GenBank/DDBJ databases">
        <authorList>
            <consortium name="DOE Joint Genome Institute"/>
            <person name="Ahrendt S."/>
            <person name="Riley R."/>
            <person name="Andreopoulos W."/>
            <person name="LaButti K."/>
            <person name="Pangilinan J."/>
            <person name="Ruiz-duenas F.J."/>
            <person name="Barrasa J.M."/>
            <person name="Sanchez-Garcia M."/>
            <person name="Camarero S."/>
            <person name="Miyauchi S."/>
            <person name="Serrano A."/>
            <person name="Linde D."/>
            <person name="Babiker R."/>
            <person name="Drula E."/>
            <person name="Ayuso-Fernandez I."/>
            <person name="Pacheco R."/>
            <person name="Padilla G."/>
            <person name="Ferreira P."/>
            <person name="Barriuso J."/>
            <person name="Kellner H."/>
            <person name="Castanera R."/>
            <person name="Alfaro M."/>
            <person name="Ramirez L."/>
            <person name="Pisabarro A.G."/>
            <person name="Kuo A."/>
            <person name="Tritt A."/>
            <person name="Lipzen A."/>
            <person name="He G."/>
            <person name="Yan M."/>
            <person name="Ng V."/>
            <person name="Cullen D."/>
            <person name="Martin F."/>
            <person name="Rosso M.-N."/>
            <person name="Henrissat B."/>
            <person name="Hibbett D."/>
            <person name="Martinez A.T."/>
            <person name="Grigoriev I.V."/>
        </authorList>
    </citation>
    <scope>NUCLEOTIDE SEQUENCE</scope>
    <source>
        <strain evidence="2">AH 44721</strain>
    </source>
</reference>
<dbReference type="EMBL" id="JADNYJ010000029">
    <property type="protein sequence ID" value="KAF8903658.1"/>
    <property type="molecule type" value="Genomic_DNA"/>
</dbReference>
<dbReference type="PANTHER" id="PTHR17630:SF44">
    <property type="entry name" value="PROTEIN AIM2"/>
    <property type="match status" value="1"/>
</dbReference>
<dbReference type="InterPro" id="IPR029058">
    <property type="entry name" value="AB_hydrolase_fold"/>
</dbReference>
<gene>
    <name evidence="2" type="ORF">CPB84DRAFT_1773823</name>
</gene>
<dbReference type="Proteomes" id="UP000724874">
    <property type="component" value="Unassembled WGS sequence"/>
</dbReference>
<proteinExistence type="predicted"/>
<dbReference type="OrthoDB" id="10019231at2759"/>
<dbReference type="SUPFAM" id="SSF53474">
    <property type="entry name" value="alpha/beta-Hydrolases"/>
    <property type="match status" value="1"/>
</dbReference>
<name>A0A9P5NSA8_GYMJU</name>
<dbReference type="Gene3D" id="3.40.50.1820">
    <property type="entry name" value="alpha/beta hydrolase"/>
    <property type="match status" value="1"/>
</dbReference>
<comment type="caution">
    <text evidence="2">The sequence shown here is derived from an EMBL/GenBank/DDBJ whole genome shotgun (WGS) entry which is preliminary data.</text>
</comment>
<feature type="domain" description="Dienelactone hydrolase" evidence="1">
    <location>
        <begin position="94"/>
        <end position="240"/>
    </location>
</feature>
<dbReference type="InterPro" id="IPR002925">
    <property type="entry name" value="Dienelactn_hydro"/>
</dbReference>
<dbReference type="Pfam" id="PF01738">
    <property type="entry name" value="DLH"/>
    <property type="match status" value="1"/>
</dbReference>
<dbReference type="GO" id="GO:0016787">
    <property type="term" value="F:hydrolase activity"/>
    <property type="evidence" value="ECO:0007669"/>
    <property type="project" value="UniProtKB-KW"/>
</dbReference>
<keyword evidence="3" id="KW-1185">Reference proteome</keyword>
<evidence type="ECO:0000259" key="1">
    <source>
        <dbReference type="Pfam" id="PF01738"/>
    </source>
</evidence>
<evidence type="ECO:0000313" key="3">
    <source>
        <dbReference type="Proteomes" id="UP000724874"/>
    </source>
</evidence>
<sequence>MACPDCISGGDDDPSKRTVLLLTDAFGLPLKNCKIMADKFSKILKCDVWIPDYFNVSIPLNALNVPTKAFYKRSTWDWIRFFAIAITRIPAFISNRPTVVDKRLESLIALLREKKKYEKIGAVGYCFGGSACVRIGGTDLVNSIIIAHPGKFTLDQVKAIKVPAAWVCAEDDMFFSNTLRNQSEAVFKEKEGKDNFVEYEFKEYKGTGHGFASRPTLELPEIKAAYEGAFAQTVDWFNKTLAIQ</sequence>
<dbReference type="PANTHER" id="PTHR17630">
    <property type="entry name" value="DIENELACTONE HYDROLASE"/>
    <property type="match status" value="1"/>
</dbReference>
<keyword evidence="2" id="KW-0378">Hydrolase</keyword>
<organism evidence="2 3">
    <name type="scientific">Gymnopilus junonius</name>
    <name type="common">Spectacular rustgill mushroom</name>
    <name type="synonym">Gymnopilus spectabilis subsp. junonius</name>
    <dbReference type="NCBI Taxonomy" id="109634"/>
    <lineage>
        <taxon>Eukaryota</taxon>
        <taxon>Fungi</taxon>
        <taxon>Dikarya</taxon>
        <taxon>Basidiomycota</taxon>
        <taxon>Agaricomycotina</taxon>
        <taxon>Agaricomycetes</taxon>
        <taxon>Agaricomycetidae</taxon>
        <taxon>Agaricales</taxon>
        <taxon>Agaricineae</taxon>
        <taxon>Hymenogastraceae</taxon>
        <taxon>Gymnopilus</taxon>
    </lineage>
</organism>